<name>A0A7S3A8Q3_9RHOD</name>
<proteinExistence type="predicted"/>
<accession>A0A7S3A8Q3</accession>
<dbReference type="Pfam" id="PF02622">
    <property type="entry name" value="DUF179"/>
    <property type="match status" value="1"/>
</dbReference>
<protein>
    <recommendedName>
        <fullName evidence="2">Transcriptional regulator</fullName>
    </recommendedName>
</protein>
<evidence type="ECO:0000313" key="1">
    <source>
        <dbReference type="EMBL" id="CAE0065275.1"/>
    </source>
</evidence>
<sequence length="289" mass="32776">MLGFIGIGSHLTERYRGRRRGGSWCSRVWSESVEGGLCTGDWRMLGFIGSGSHWTERYRGRRRGGSRCNRVWSESVEGGLCTGDWREFRAKLVLGERDVAVEKDCEWCHLLTAAEPGCLLLANPKFFGENQVYFRHAVILLLQSDENGAHGIIINKRMKTQLKSMSTEPNALSNNRIYFGGDVGETMFFIHDYTDLRNTAEVLPGVFCGGYEEILEAAERGTINPERVKVFLRYCGWAPQQLQDEIEKKVWIPAACSKEVVLSAHVDIADSEAFWRKLYKLMGKADRPK</sequence>
<gene>
    <name evidence="1" type="ORF">RMAR00112_LOCUS33347</name>
</gene>
<dbReference type="Gene3D" id="3.40.1740.10">
    <property type="entry name" value="VC0467-like"/>
    <property type="match status" value="1"/>
</dbReference>
<dbReference type="EMBL" id="HBHW01043083">
    <property type="protein sequence ID" value="CAE0065275.1"/>
    <property type="molecule type" value="Transcribed_RNA"/>
</dbReference>
<organism evidence="1">
    <name type="scientific">Rhodosorus marinus</name>
    <dbReference type="NCBI Taxonomy" id="101924"/>
    <lineage>
        <taxon>Eukaryota</taxon>
        <taxon>Rhodophyta</taxon>
        <taxon>Stylonematophyceae</taxon>
        <taxon>Stylonematales</taxon>
        <taxon>Stylonemataceae</taxon>
        <taxon>Rhodosorus</taxon>
    </lineage>
</organism>
<evidence type="ECO:0008006" key="2">
    <source>
        <dbReference type="Google" id="ProtNLM"/>
    </source>
</evidence>
<reference evidence="1" key="1">
    <citation type="submission" date="2021-01" db="EMBL/GenBank/DDBJ databases">
        <authorList>
            <person name="Corre E."/>
            <person name="Pelletier E."/>
            <person name="Niang G."/>
            <person name="Scheremetjew M."/>
            <person name="Finn R."/>
            <person name="Kale V."/>
            <person name="Holt S."/>
            <person name="Cochrane G."/>
            <person name="Meng A."/>
            <person name="Brown T."/>
            <person name="Cohen L."/>
        </authorList>
    </citation>
    <scope>NUCLEOTIDE SEQUENCE</scope>
    <source>
        <strain evidence="1">CCMP 769</strain>
    </source>
</reference>
<dbReference type="PANTHER" id="PTHR31984:SF17">
    <property type="entry name" value="TRANSCRIPTIONAL REGULATOR"/>
    <property type="match status" value="1"/>
</dbReference>
<dbReference type="PANTHER" id="PTHR31984">
    <property type="entry name" value="TRANSPORTER, PUTATIVE (DUF179)-RELATED"/>
    <property type="match status" value="1"/>
</dbReference>
<dbReference type="SUPFAM" id="SSF143456">
    <property type="entry name" value="VC0467-like"/>
    <property type="match status" value="1"/>
</dbReference>
<dbReference type="InterPro" id="IPR003774">
    <property type="entry name" value="AlgH-like"/>
</dbReference>
<dbReference type="AlphaFoldDB" id="A0A7S3A8Q3"/>